<protein>
    <submittedName>
        <fullName evidence="5">Short-chain dehydrogenase</fullName>
    </submittedName>
</protein>
<dbReference type="PRINTS" id="PR00081">
    <property type="entry name" value="GDHRDH"/>
</dbReference>
<dbReference type="SMART" id="SM00822">
    <property type="entry name" value="PKS_KR"/>
    <property type="match status" value="1"/>
</dbReference>
<dbReference type="GO" id="GO:0016491">
    <property type="term" value="F:oxidoreductase activity"/>
    <property type="evidence" value="ECO:0007669"/>
    <property type="project" value="UniProtKB-KW"/>
</dbReference>
<dbReference type="Proteomes" id="UP000199352">
    <property type="component" value="Unassembled WGS sequence"/>
</dbReference>
<evidence type="ECO:0000259" key="4">
    <source>
        <dbReference type="SMART" id="SM00822"/>
    </source>
</evidence>
<dbReference type="PROSITE" id="PS00061">
    <property type="entry name" value="ADH_SHORT"/>
    <property type="match status" value="1"/>
</dbReference>
<evidence type="ECO:0000256" key="1">
    <source>
        <dbReference type="ARBA" id="ARBA00006484"/>
    </source>
</evidence>
<organism evidence="5 6">
    <name type="scientific">Lentzea xinjiangensis</name>
    <dbReference type="NCBI Taxonomy" id="402600"/>
    <lineage>
        <taxon>Bacteria</taxon>
        <taxon>Bacillati</taxon>
        <taxon>Actinomycetota</taxon>
        <taxon>Actinomycetes</taxon>
        <taxon>Pseudonocardiales</taxon>
        <taxon>Pseudonocardiaceae</taxon>
        <taxon>Lentzea</taxon>
    </lineage>
</organism>
<evidence type="ECO:0000256" key="2">
    <source>
        <dbReference type="ARBA" id="ARBA00023002"/>
    </source>
</evidence>
<dbReference type="RefSeq" id="WP_089955860.1">
    <property type="nucleotide sequence ID" value="NZ_FOFR01000015.1"/>
</dbReference>
<dbReference type="Pfam" id="PF00106">
    <property type="entry name" value="adh_short"/>
    <property type="match status" value="1"/>
</dbReference>
<dbReference type="InterPro" id="IPR051911">
    <property type="entry name" value="SDR_oxidoreductase"/>
</dbReference>
<gene>
    <name evidence="5" type="ORF">SAMN05216188_11545</name>
</gene>
<dbReference type="PANTHER" id="PTHR43976">
    <property type="entry name" value="SHORT CHAIN DEHYDROGENASE"/>
    <property type="match status" value="1"/>
</dbReference>
<dbReference type="InterPro" id="IPR036291">
    <property type="entry name" value="NAD(P)-bd_dom_sf"/>
</dbReference>
<proteinExistence type="inferred from homology"/>
<accession>A0A1H9RSX5</accession>
<evidence type="ECO:0000256" key="3">
    <source>
        <dbReference type="RuleBase" id="RU000363"/>
    </source>
</evidence>
<dbReference type="CDD" id="cd05374">
    <property type="entry name" value="17beta-HSD-like_SDR_c"/>
    <property type="match status" value="1"/>
</dbReference>
<dbReference type="PRINTS" id="PR00080">
    <property type="entry name" value="SDRFAMILY"/>
</dbReference>
<dbReference type="STRING" id="402600.SAMN05216188_11545"/>
<keyword evidence="2" id="KW-0560">Oxidoreductase</keyword>
<dbReference type="Gene3D" id="3.40.50.720">
    <property type="entry name" value="NAD(P)-binding Rossmann-like Domain"/>
    <property type="match status" value="1"/>
</dbReference>
<dbReference type="SUPFAM" id="SSF51735">
    <property type="entry name" value="NAD(P)-binding Rossmann-fold domains"/>
    <property type="match status" value="1"/>
</dbReference>
<dbReference type="AlphaFoldDB" id="A0A1H9RSX5"/>
<feature type="domain" description="Ketoreductase" evidence="4">
    <location>
        <begin position="2"/>
        <end position="179"/>
    </location>
</feature>
<reference evidence="6" key="1">
    <citation type="submission" date="2016-10" db="EMBL/GenBank/DDBJ databases">
        <authorList>
            <person name="Varghese N."/>
            <person name="Submissions S."/>
        </authorList>
    </citation>
    <scope>NUCLEOTIDE SEQUENCE [LARGE SCALE GENOMIC DNA]</scope>
    <source>
        <strain evidence="6">CGMCC 4.3525</strain>
    </source>
</reference>
<dbReference type="EMBL" id="FOFR01000015">
    <property type="protein sequence ID" value="SER75940.1"/>
    <property type="molecule type" value="Genomic_DNA"/>
</dbReference>
<evidence type="ECO:0000313" key="6">
    <source>
        <dbReference type="Proteomes" id="UP000199352"/>
    </source>
</evidence>
<comment type="similarity">
    <text evidence="1 3">Belongs to the short-chain dehydrogenases/reductases (SDR) family.</text>
</comment>
<keyword evidence="6" id="KW-1185">Reference proteome</keyword>
<dbReference type="PANTHER" id="PTHR43976:SF16">
    <property type="entry name" value="SHORT-CHAIN DEHYDROGENASE_REDUCTASE FAMILY PROTEIN"/>
    <property type="match status" value="1"/>
</dbReference>
<name>A0A1H9RSX5_9PSEU</name>
<dbReference type="OrthoDB" id="9792003at2"/>
<evidence type="ECO:0000313" key="5">
    <source>
        <dbReference type="EMBL" id="SER75940.1"/>
    </source>
</evidence>
<dbReference type="InterPro" id="IPR057326">
    <property type="entry name" value="KR_dom"/>
</dbReference>
<sequence length="276" mass="29731">MRTWFITGGTPGGFGLVYAEAALAQGDQVVVTARRPSELREWAEPHGDRVLVLQLDVTDAEQVRAAVKTAEERFGGIDVLVNNAGRGWFGSVEGTPDETIRRTFDLNLFAVVEVVRAVLPGMRARGDGWIVNMSSVAGLVGAEGFGYYSAAKFALEGLSETLRQEVQPFGVRVLVVEPGAFRTKAYAGFQDEPVNETVDAYVPLVENVKAAFVDQNGKQAGDPERGVQAVLSAMNAPVPPHRIVLGNSGYDVVVAMHENALAELRANEKLSRSADF</sequence>
<dbReference type="InterPro" id="IPR020904">
    <property type="entry name" value="Sc_DH/Rdtase_CS"/>
</dbReference>
<dbReference type="InterPro" id="IPR002347">
    <property type="entry name" value="SDR_fam"/>
</dbReference>